<proteinExistence type="predicted"/>
<evidence type="ECO:0000313" key="2">
    <source>
        <dbReference type="Proteomes" id="UP000075418"/>
    </source>
</evidence>
<dbReference type="EMBL" id="LUGM01000002">
    <property type="protein sequence ID" value="KYH14891.1"/>
    <property type="molecule type" value="Genomic_DNA"/>
</dbReference>
<protein>
    <recommendedName>
        <fullName evidence="3">Phage protein</fullName>
    </recommendedName>
</protein>
<organism evidence="1 2">
    <name type="scientific">Staphylococcus kloosii</name>
    <dbReference type="NCBI Taxonomy" id="29384"/>
    <lineage>
        <taxon>Bacteria</taxon>
        <taxon>Bacillati</taxon>
        <taxon>Bacillota</taxon>
        <taxon>Bacilli</taxon>
        <taxon>Bacillales</taxon>
        <taxon>Staphylococcaceae</taxon>
        <taxon>Staphylococcus</taxon>
    </lineage>
</organism>
<reference evidence="1 2" key="1">
    <citation type="submission" date="2016-02" db="EMBL/GenBank/DDBJ databases">
        <title>Draft genome sequence of hydrocarbon degrading Staphylococcus saprophyticus Strain CNV2, isolated from crude-oil contaminated soil from Noonmati Oil Refinery, Guwahati, Assam, India.</title>
        <authorList>
            <person name="Mukherjee A."/>
            <person name="Chettri B."/>
            <person name="Langpoklakpam J."/>
            <person name="Singh A.K."/>
            <person name="Chattopadhyay D.J."/>
        </authorList>
    </citation>
    <scope>NUCLEOTIDE SEQUENCE [LARGE SCALE GENOMIC DNA]</scope>
    <source>
        <strain evidence="1 2">CNV2</strain>
    </source>
</reference>
<accession>A0A151A629</accession>
<sequence length="131" mass="15618">MYTPTEVKQLITDYHWMRRLIDHQVYEYDSTSTSQYGIESSMPKAQGAVGDKVLVRVIRNDKDRRKTQELIDKVAFIDEHEHRINNDKNYHILQLLKQGESKNRIMVLMQISKDNLYNRIDAITEVYMEQQ</sequence>
<dbReference type="Proteomes" id="UP000075418">
    <property type="component" value="Unassembled WGS sequence"/>
</dbReference>
<dbReference type="RefSeq" id="WP_061855047.1">
    <property type="nucleotide sequence ID" value="NZ_LUGM01000002.1"/>
</dbReference>
<comment type="caution">
    <text evidence="1">The sequence shown here is derived from an EMBL/GenBank/DDBJ whole genome shotgun (WGS) entry which is preliminary data.</text>
</comment>
<evidence type="ECO:0000313" key="1">
    <source>
        <dbReference type="EMBL" id="KYH14891.1"/>
    </source>
</evidence>
<gene>
    <name evidence="1" type="ORF">A0131_08895</name>
</gene>
<name>A0A151A629_9STAP</name>
<dbReference type="AlphaFoldDB" id="A0A151A629"/>
<evidence type="ECO:0008006" key="3">
    <source>
        <dbReference type="Google" id="ProtNLM"/>
    </source>
</evidence>